<evidence type="ECO:0000313" key="2">
    <source>
        <dbReference type="Proteomes" id="UP001377168"/>
    </source>
</evidence>
<evidence type="ECO:0000313" key="1">
    <source>
        <dbReference type="EMBL" id="MEJ8636841.1"/>
    </source>
</evidence>
<comment type="caution">
    <text evidence="1">The sequence shown here is derived from an EMBL/GenBank/DDBJ whole genome shotgun (WGS) entry which is preliminary data.</text>
</comment>
<organism evidence="1 2">
    <name type="scientific">Streptomyces achmelvichensis</name>
    <dbReference type="NCBI Taxonomy" id="3134111"/>
    <lineage>
        <taxon>Bacteria</taxon>
        <taxon>Bacillati</taxon>
        <taxon>Actinomycetota</taxon>
        <taxon>Actinomycetes</taxon>
        <taxon>Kitasatosporales</taxon>
        <taxon>Streptomycetaceae</taxon>
        <taxon>Streptomyces</taxon>
    </lineage>
</organism>
<reference evidence="1" key="1">
    <citation type="submission" date="2024-03" db="EMBL/GenBank/DDBJ databases">
        <title>Novel Streptomyces species of biotechnological and ecological value are a feature of Machair soil.</title>
        <authorList>
            <person name="Prole J.R."/>
            <person name="Goodfellow M."/>
            <person name="Allenby N."/>
            <person name="Ward A.C."/>
        </authorList>
    </citation>
    <scope>NUCLEOTIDE SEQUENCE</scope>
    <source>
        <strain evidence="1">MS2.AVA.5</strain>
    </source>
</reference>
<sequence length="116" mass="11946">MSRALRPSAATVVVAGALLFCVGCAPAAVDPLERLGRRAVEKVDPGTAAPAVRRVDALPGPSRAADGRVRPQGLDAPGLAEPATRLLGRIRAYDAAPGRTHEAWPDRRRAAAPGGP</sequence>
<gene>
    <name evidence="1" type="ORF">WKI67_26110</name>
</gene>
<protein>
    <submittedName>
        <fullName evidence="1">Uncharacterized protein</fullName>
    </submittedName>
</protein>
<name>A0ACC6PZR9_9ACTN</name>
<dbReference type="Proteomes" id="UP001377168">
    <property type="component" value="Unassembled WGS sequence"/>
</dbReference>
<keyword evidence="2" id="KW-1185">Reference proteome</keyword>
<dbReference type="EMBL" id="JBBKAJ010000022">
    <property type="protein sequence ID" value="MEJ8636841.1"/>
    <property type="molecule type" value="Genomic_DNA"/>
</dbReference>
<accession>A0ACC6PZR9</accession>
<proteinExistence type="predicted"/>